<dbReference type="EMBL" id="KZ363294">
    <property type="protein sequence ID" value="PIO57899.1"/>
    <property type="molecule type" value="Genomic_DNA"/>
</dbReference>
<dbReference type="SUPFAM" id="SSF63411">
    <property type="entry name" value="LuxS/MPP-like metallohydrolase"/>
    <property type="match status" value="1"/>
</dbReference>
<feature type="non-terminal residue" evidence="2">
    <location>
        <position position="80"/>
    </location>
</feature>
<reference evidence="2 3" key="1">
    <citation type="submission" date="2015-09" db="EMBL/GenBank/DDBJ databases">
        <title>Draft genome of the parasitic nematode Teladorsagia circumcincta isolate WARC Sus (inbred).</title>
        <authorList>
            <person name="Mitreva M."/>
        </authorList>
    </citation>
    <scope>NUCLEOTIDE SEQUENCE [LARGE SCALE GENOMIC DNA]</scope>
    <source>
        <strain evidence="2 3">S</strain>
    </source>
</reference>
<evidence type="ECO:0000313" key="2">
    <source>
        <dbReference type="EMBL" id="PIO57899.1"/>
    </source>
</evidence>
<feature type="non-terminal residue" evidence="2">
    <location>
        <position position="1"/>
    </location>
</feature>
<proteinExistence type="predicted"/>
<gene>
    <name evidence="2" type="ORF">TELCIR_20680</name>
</gene>
<evidence type="ECO:0000259" key="1">
    <source>
        <dbReference type="Pfam" id="PF00675"/>
    </source>
</evidence>
<accession>A0A2G9TIU4</accession>
<dbReference type="InterPro" id="IPR011765">
    <property type="entry name" value="Pept_M16_N"/>
</dbReference>
<dbReference type="AlphaFoldDB" id="A0A2G9TIU4"/>
<dbReference type="GO" id="GO:0046872">
    <property type="term" value="F:metal ion binding"/>
    <property type="evidence" value="ECO:0007669"/>
    <property type="project" value="InterPro"/>
</dbReference>
<dbReference type="Proteomes" id="UP000230423">
    <property type="component" value="Unassembled WGS sequence"/>
</dbReference>
<dbReference type="OrthoDB" id="277191at2759"/>
<sequence>NYAELAITACASADDTFIYAASCHVTGLEAVMEIIANAIWRAKNTPEELEEAKMIVQYEIEDMPKKIESTEPLLTDWLHM</sequence>
<feature type="domain" description="Peptidase M16 N-terminal" evidence="1">
    <location>
        <begin position="9"/>
        <end position="75"/>
    </location>
</feature>
<dbReference type="InterPro" id="IPR011249">
    <property type="entry name" value="Metalloenz_LuxS/M16"/>
</dbReference>
<keyword evidence="3" id="KW-1185">Reference proteome</keyword>
<name>A0A2G9TIU4_TELCI</name>
<protein>
    <recommendedName>
        <fullName evidence="1">Peptidase M16 N-terminal domain-containing protein</fullName>
    </recommendedName>
</protein>
<evidence type="ECO:0000313" key="3">
    <source>
        <dbReference type="Proteomes" id="UP000230423"/>
    </source>
</evidence>
<organism evidence="2 3">
    <name type="scientific">Teladorsagia circumcincta</name>
    <name type="common">Brown stomach worm</name>
    <name type="synonym">Ostertagia circumcincta</name>
    <dbReference type="NCBI Taxonomy" id="45464"/>
    <lineage>
        <taxon>Eukaryota</taxon>
        <taxon>Metazoa</taxon>
        <taxon>Ecdysozoa</taxon>
        <taxon>Nematoda</taxon>
        <taxon>Chromadorea</taxon>
        <taxon>Rhabditida</taxon>
        <taxon>Rhabditina</taxon>
        <taxon>Rhabditomorpha</taxon>
        <taxon>Strongyloidea</taxon>
        <taxon>Trichostrongylidae</taxon>
        <taxon>Teladorsagia</taxon>
    </lineage>
</organism>
<dbReference type="Pfam" id="PF00675">
    <property type="entry name" value="Peptidase_M16"/>
    <property type="match status" value="1"/>
</dbReference>